<dbReference type="Pfam" id="PF24874">
    <property type="entry name" value="Piezo_THU9_anchor"/>
    <property type="match status" value="1"/>
</dbReference>
<feature type="transmembrane region" description="Helical" evidence="1">
    <location>
        <begin position="292"/>
        <end position="316"/>
    </location>
</feature>
<dbReference type="PANTHER" id="PTHR47049:SF5">
    <property type="entry name" value="PIEZO-TYPE MECHANOSENSITIVE ION CHANNEL COMPONENT"/>
    <property type="match status" value="1"/>
</dbReference>
<evidence type="ECO:0000256" key="1">
    <source>
        <dbReference type="SAM" id="Phobius"/>
    </source>
</evidence>
<accession>A0AAN8QM05</accession>
<dbReference type="Proteomes" id="UP001356427">
    <property type="component" value="Unassembled WGS sequence"/>
</dbReference>
<dbReference type="GO" id="GO:0016020">
    <property type="term" value="C:membrane"/>
    <property type="evidence" value="ECO:0007669"/>
    <property type="project" value="InterPro"/>
</dbReference>
<gene>
    <name evidence="4" type="ORF">J4Q44_G00354970</name>
</gene>
<dbReference type="PANTHER" id="PTHR47049">
    <property type="entry name" value="PIEZO-TYPE MECHANOSENSITIVE ION CHANNEL HOMOLOG"/>
    <property type="match status" value="1"/>
</dbReference>
<feature type="transmembrane region" description="Helical" evidence="1">
    <location>
        <begin position="555"/>
        <end position="578"/>
    </location>
</feature>
<dbReference type="GO" id="GO:0008381">
    <property type="term" value="F:mechanosensitive monoatomic ion channel activity"/>
    <property type="evidence" value="ECO:0007669"/>
    <property type="project" value="InterPro"/>
</dbReference>
<dbReference type="Pfam" id="PF12166">
    <property type="entry name" value="Piezo_cap"/>
    <property type="match status" value="1"/>
</dbReference>
<evidence type="ECO:0000313" key="4">
    <source>
        <dbReference type="EMBL" id="KAK6294667.1"/>
    </source>
</evidence>
<keyword evidence="1" id="KW-0812">Transmembrane</keyword>
<evidence type="ECO:0000313" key="5">
    <source>
        <dbReference type="Proteomes" id="UP001356427"/>
    </source>
</evidence>
<comment type="caution">
    <text evidence="4">The sequence shown here is derived from an EMBL/GenBank/DDBJ whole genome shotgun (WGS) entry which is preliminary data.</text>
</comment>
<protein>
    <recommendedName>
        <fullName evidence="6">Piezo-type mechanosensitive ion channel component 1</fullName>
    </recommendedName>
</protein>
<dbReference type="InterPro" id="IPR027272">
    <property type="entry name" value="Piezo"/>
</dbReference>
<dbReference type="EMBL" id="JAGTTL010000035">
    <property type="protein sequence ID" value="KAK6294667.1"/>
    <property type="molecule type" value="Genomic_DNA"/>
</dbReference>
<feature type="domain" description="Piezo non-specific cation channel cap" evidence="2">
    <location>
        <begin position="351"/>
        <end position="641"/>
    </location>
</feature>
<name>A0AAN8QM05_9TELE</name>
<feature type="transmembrane region" description="Helical" evidence="1">
    <location>
        <begin position="122"/>
        <end position="141"/>
    </location>
</feature>
<feature type="domain" description="Piezo THU9 and anchor" evidence="3">
    <location>
        <begin position="77"/>
        <end position="314"/>
    </location>
</feature>
<dbReference type="InterPro" id="IPR031334">
    <property type="entry name" value="Piezo_cap_dom"/>
</dbReference>
<keyword evidence="5" id="KW-1185">Reference proteome</keyword>
<organism evidence="4 5">
    <name type="scientific">Coregonus suidteri</name>
    <dbReference type="NCBI Taxonomy" id="861788"/>
    <lineage>
        <taxon>Eukaryota</taxon>
        <taxon>Metazoa</taxon>
        <taxon>Chordata</taxon>
        <taxon>Craniata</taxon>
        <taxon>Vertebrata</taxon>
        <taxon>Euteleostomi</taxon>
        <taxon>Actinopterygii</taxon>
        <taxon>Neopterygii</taxon>
        <taxon>Teleostei</taxon>
        <taxon>Protacanthopterygii</taxon>
        <taxon>Salmoniformes</taxon>
        <taxon>Salmonidae</taxon>
        <taxon>Coregoninae</taxon>
        <taxon>Coregonus</taxon>
    </lineage>
</organism>
<reference evidence="4 5" key="1">
    <citation type="submission" date="2021-04" db="EMBL/GenBank/DDBJ databases">
        <authorList>
            <person name="De Guttry C."/>
            <person name="Zahm M."/>
            <person name="Klopp C."/>
            <person name="Cabau C."/>
            <person name="Louis A."/>
            <person name="Berthelot C."/>
            <person name="Parey E."/>
            <person name="Roest Crollius H."/>
            <person name="Montfort J."/>
            <person name="Robinson-Rechavi M."/>
            <person name="Bucao C."/>
            <person name="Bouchez O."/>
            <person name="Gislard M."/>
            <person name="Lluch J."/>
            <person name="Milhes M."/>
            <person name="Lampietro C."/>
            <person name="Lopez Roques C."/>
            <person name="Donnadieu C."/>
            <person name="Braasch I."/>
            <person name="Desvignes T."/>
            <person name="Postlethwait J."/>
            <person name="Bobe J."/>
            <person name="Wedekind C."/>
            <person name="Guiguen Y."/>
        </authorList>
    </citation>
    <scope>NUCLEOTIDE SEQUENCE [LARGE SCALE GENOMIC DNA]</scope>
    <source>
        <strain evidence="4">Cs_M1</strain>
        <tissue evidence="4">Blood</tissue>
    </source>
</reference>
<evidence type="ECO:0000259" key="3">
    <source>
        <dbReference type="Pfam" id="PF24874"/>
    </source>
</evidence>
<keyword evidence="1" id="KW-0472">Membrane</keyword>
<proteinExistence type="predicted"/>
<feature type="transmembrane region" description="Helical" evidence="1">
    <location>
        <begin position="79"/>
        <end position="102"/>
    </location>
</feature>
<sequence length="649" mass="74282">MRFRKKKQLSKEALDIKAEKKAQKKKQKGKRREAASKKLIAVGEKIKHLTITVVRNVYKPCHEFFSDILHAPYRAATDVYALMFLTDVVDFIIIVFGFWAFGKHSAAADIASTLSEDQVPEAFLVMLLIQFSTMIIDRALYLRKTVLGKLIFQIILVFGIHLWMFFILPAVTERMFSQNSVAQLWYFFKCIYFALSAYQIRCGYPTRILGNFLTKKFNHLNLFLFQGFRLVPFLVELRAVMDWVWTDTTLSLSNWMCVEDIYANIFIIKCSRETEKKYPQPKGQKKKKIVKYGMGGLIIFFLICIIWFPLLFISLVRSVVGVVNHPVDVTVTVKLGGYEPLFTMSVQQQSIQSFTEEDYNKLTTNFYDNARAMQFITLYSYEDIVTAKIEGSSGSVWRISPPSRQEVVKELLGSPVDMTLRLAWTFQRDLGKGGTVEHTSDKYSIDLEPGNPVRADLASLLVGNRTDPVRVPHMFPNYIRAPNGAEAKPVDQLYKGDEEGYQDVTLSLMRDRSLNSTRGAQEWWDISIADCPPSTGDCGVLPMVIFNDKVSPPSLGFLAGYGIMGLYVSVVLVIGKFVRGFFSEISHSIMFEELPCVNRILKLCTDIFLVRETGELELEEELYSKLIFLYRSPETMIKWTRDKLSSDNR</sequence>
<dbReference type="InterPro" id="IPR056770">
    <property type="entry name" value="Piezo_THU9_anchor"/>
</dbReference>
<evidence type="ECO:0000259" key="2">
    <source>
        <dbReference type="Pfam" id="PF12166"/>
    </source>
</evidence>
<dbReference type="AlphaFoldDB" id="A0AAN8QM05"/>
<evidence type="ECO:0008006" key="6">
    <source>
        <dbReference type="Google" id="ProtNLM"/>
    </source>
</evidence>
<feature type="transmembrane region" description="Helical" evidence="1">
    <location>
        <begin position="150"/>
        <end position="171"/>
    </location>
</feature>
<feature type="transmembrane region" description="Helical" evidence="1">
    <location>
        <begin position="183"/>
        <end position="200"/>
    </location>
</feature>
<keyword evidence="1" id="KW-1133">Transmembrane helix</keyword>